<evidence type="ECO:0000313" key="2">
    <source>
        <dbReference type="EMBL" id="KIM37017.1"/>
    </source>
</evidence>
<feature type="region of interest" description="Disordered" evidence="1">
    <location>
        <begin position="84"/>
        <end position="109"/>
    </location>
</feature>
<evidence type="ECO:0000313" key="3">
    <source>
        <dbReference type="Proteomes" id="UP000053424"/>
    </source>
</evidence>
<dbReference type="AlphaFoldDB" id="A0A0C2Y7L8"/>
<dbReference type="Proteomes" id="UP000053424">
    <property type="component" value="Unassembled WGS sequence"/>
</dbReference>
<name>A0A0C2Y7L8_HEBCY</name>
<accession>A0A0C2Y7L8</accession>
<organism evidence="2 3">
    <name type="scientific">Hebeloma cylindrosporum</name>
    <dbReference type="NCBI Taxonomy" id="76867"/>
    <lineage>
        <taxon>Eukaryota</taxon>
        <taxon>Fungi</taxon>
        <taxon>Dikarya</taxon>
        <taxon>Basidiomycota</taxon>
        <taxon>Agaricomycotina</taxon>
        <taxon>Agaricomycetes</taxon>
        <taxon>Agaricomycetidae</taxon>
        <taxon>Agaricales</taxon>
        <taxon>Agaricineae</taxon>
        <taxon>Hymenogastraceae</taxon>
        <taxon>Hebeloma</taxon>
    </lineage>
</organism>
<evidence type="ECO:0000256" key="1">
    <source>
        <dbReference type="SAM" id="MobiDB-lite"/>
    </source>
</evidence>
<protein>
    <submittedName>
        <fullName evidence="2">Uncharacterized protein</fullName>
    </submittedName>
</protein>
<dbReference type="HOGENOM" id="CLU_1938422_0_0_1"/>
<dbReference type="EMBL" id="KN831800">
    <property type="protein sequence ID" value="KIM37017.1"/>
    <property type="molecule type" value="Genomic_DNA"/>
</dbReference>
<proteinExistence type="predicted"/>
<reference evidence="3" key="2">
    <citation type="submission" date="2015-01" db="EMBL/GenBank/DDBJ databases">
        <title>Evolutionary Origins and Diversification of the Mycorrhizal Mutualists.</title>
        <authorList>
            <consortium name="DOE Joint Genome Institute"/>
            <consortium name="Mycorrhizal Genomics Consortium"/>
            <person name="Kohler A."/>
            <person name="Kuo A."/>
            <person name="Nagy L.G."/>
            <person name="Floudas D."/>
            <person name="Copeland A."/>
            <person name="Barry K.W."/>
            <person name="Cichocki N."/>
            <person name="Veneault-Fourrey C."/>
            <person name="LaButti K."/>
            <person name="Lindquist E.A."/>
            <person name="Lipzen A."/>
            <person name="Lundell T."/>
            <person name="Morin E."/>
            <person name="Murat C."/>
            <person name="Riley R."/>
            <person name="Ohm R."/>
            <person name="Sun H."/>
            <person name="Tunlid A."/>
            <person name="Henrissat B."/>
            <person name="Grigoriev I.V."/>
            <person name="Hibbett D.S."/>
            <person name="Martin F."/>
        </authorList>
    </citation>
    <scope>NUCLEOTIDE SEQUENCE [LARGE SCALE GENOMIC DNA]</scope>
    <source>
        <strain evidence="3">h7</strain>
    </source>
</reference>
<feature type="region of interest" description="Disordered" evidence="1">
    <location>
        <begin position="1"/>
        <end position="40"/>
    </location>
</feature>
<reference evidence="2 3" key="1">
    <citation type="submission" date="2014-04" db="EMBL/GenBank/DDBJ databases">
        <authorList>
            <consortium name="DOE Joint Genome Institute"/>
            <person name="Kuo A."/>
            <person name="Gay G."/>
            <person name="Dore J."/>
            <person name="Kohler A."/>
            <person name="Nagy L.G."/>
            <person name="Floudas D."/>
            <person name="Copeland A."/>
            <person name="Barry K.W."/>
            <person name="Cichocki N."/>
            <person name="Veneault-Fourrey C."/>
            <person name="LaButti K."/>
            <person name="Lindquist E.A."/>
            <person name="Lipzen A."/>
            <person name="Lundell T."/>
            <person name="Morin E."/>
            <person name="Murat C."/>
            <person name="Sun H."/>
            <person name="Tunlid A."/>
            <person name="Henrissat B."/>
            <person name="Grigoriev I.V."/>
            <person name="Hibbett D.S."/>
            <person name="Martin F."/>
            <person name="Nordberg H.P."/>
            <person name="Cantor M.N."/>
            <person name="Hua S.X."/>
        </authorList>
    </citation>
    <scope>NUCLEOTIDE SEQUENCE [LARGE SCALE GENOMIC DNA]</scope>
    <source>
        <strain evidence="3">h7</strain>
    </source>
</reference>
<feature type="compositionally biased region" description="Polar residues" evidence="1">
    <location>
        <begin position="1"/>
        <end position="29"/>
    </location>
</feature>
<gene>
    <name evidence="2" type="ORF">M413DRAFT_423837</name>
</gene>
<sequence length="130" mass="14309">MSSPISIPEQTSSESTNDSKPQGTPTTDSSEIRHPLESAYYRCTPRLPPDQSMEEMRNASFAKVAINPALRELWFLVMDTPIPGHPDVKPGRKYNRQNSDSEKNVVDPTSVTERAVACLDVKDSESASSA</sequence>
<keyword evidence="3" id="KW-1185">Reference proteome</keyword>